<organism evidence="6">
    <name type="scientific">Brassica napus</name>
    <name type="common">Rape</name>
    <dbReference type="NCBI Taxonomy" id="3708"/>
    <lineage>
        <taxon>Eukaryota</taxon>
        <taxon>Viridiplantae</taxon>
        <taxon>Streptophyta</taxon>
        <taxon>Embryophyta</taxon>
        <taxon>Tracheophyta</taxon>
        <taxon>Spermatophyta</taxon>
        <taxon>Magnoliopsida</taxon>
        <taxon>eudicotyledons</taxon>
        <taxon>Gunneridae</taxon>
        <taxon>Pentapetalae</taxon>
        <taxon>rosids</taxon>
        <taxon>malvids</taxon>
        <taxon>Brassicales</taxon>
        <taxon>Brassicaceae</taxon>
        <taxon>Brassiceae</taxon>
        <taxon>Brassica</taxon>
    </lineage>
</organism>
<dbReference type="GO" id="GO:0003723">
    <property type="term" value="F:RNA binding"/>
    <property type="evidence" value="ECO:0007669"/>
    <property type="project" value="UniProtKB-KW"/>
</dbReference>
<dbReference type="InterPro" id="IPR034353">
    <property type="entry name" value="ABT1/ESF2_RRM"/>
</dbReference>
<dbReference type="InterPro" id="IPR035979">
    <property type="entry name" value="RBD_domain_sf"/>
</dbReference>
<dbReference type="CDD" id="cd12263">
    <property type="entry name" value="RRM_ABT1_like"/>
    <property type="match status" value="1"/>
</dbReference>
<proteinExistence type="inferred from homology"/>
<evidence type="ECO:0000256" key="2">
    <source>
        <dbReference type="ARBA" id="ARBA00005819"/>
    </source>
</evidence>
<comment type="subcellular location">
    <subcellularLocation>
        <location evidence="1">Nucleus</location>
        <location evidence="1">Nucleolus</location>
    </subcellularLocation>
</comment>
<dbReference type="AlphaFoldDB" id="A0A816VDC1"/>
<dbReference type="PANTHER" id="PTHR12311:SF7">
    <property type="entry name" value="ACTIVATOR OF BASAL TRANSCRIPTION 1"/>
    <property type="match status" value="1"/>
</dbReference>
<feature type="compositionally biased region" description="Basic and acidic residues" evidence="5">
    <location>
        <begin position="1"/>
        <end position="29"/>
    </location>
</feature>
<dbReference type="SUPFAM" id="SSF54928">
    <property type="entry name" value="RNA-binding domain, RBD"/>
    <property type="match status" value="1"/>
</dbReference>
<evidence type="ECO:0000256" key="3">
    <source>
        <dbReference type="ARBA" id="ARBA00022884"/>
    </source>
</evidence>
<evidence type="ECO:0000256" key="5">
    <source>
        <dbReference type="SAM" id="MobiDB-lite"/>
    </source>
</evidence>
<dbReference type="Proteomes" id="UP001295469">
    <property type="component" value="Chromosome C08"/>
</dbReference>
<accession>A0A816VDC1</accession>
<dbReference type="PANTHER" id="PTHR12311">
    <property type="entry name" value="ACTIVATOR OF BASAL TRANSCRIPTION 1"/>
    <property type="match status" value="1"/>
</dbReference>
<protein>
    <submittedName>
        <fullName evidence="6">(rape) hypothetical protein</fullName>
    </submittedName>
</protein>
<dbReference type="EMBL" id="HG994372">
    <property type="protein sequence ID" value="CAF2112209.1"/>
    <property type="molecule type" value="Genomic_DNA"/>
</dbReference>
<feature type="region of interest" description="Disordered" evidence="5">
    <location>
        <begin position="1"/>
        <end position="35"/>
    </location>
</feature>
<gene>
    <name evidence="6" type="ORF">DARMORV10_C08P31790.1</name>
</gene>
<dbReference type="InterPro" id="IPR039119">
    <property type="entry name" value="ABT1/Esf2"/>
</dbReference>
<evidence type="ECO:0000256" key="4">
    <source>
        <dbReference type="ARBA" id="ARBA00023242"/>
    </source>
</evidence>
<keyword evidence="4" id="KW-0539">Nucleus</keyword>
<evidence type="ECO:0000256" key="1">
    <source>
        <dbReference type="ARBA" id="ARBA00004604"/>
    </source>
</evidence>
<reference evidence="6" key="1">
    <citation type="submission" date="2021-01" db="EMBL/GenBank/DDBJ databases">
        <authorList>
            <consortium name="Genoscope - CEA"/>
            <person name="William W."/>
        </authorList>
    </citation>
    <scope>NUCLEOTIDE SEQUENCE</scope>
</reference>
<dbReference type="Gene3D" id="3.30.70.330">
    <property type="match status" value="1"/>
</dbReference>
<comment type="similarity">
    <text evidence="2">Belongs to the ESF2/ABP1 family.</text>
</comment>
<sequence>MQSEESHELANEVSTKEESKETMKKSQKADRKKKKLKEKLLKEATKAVNRGVCYLSRIPPHMDHVRLRQILSQFGEIDRIYLAPEGMFFLMYTHLWSYQLLMHSWILYSDPEAQVHRKKAGGFRGQLFSEGWVEFAKKSIAKRVADMLNGEQIGGKKKSAIYYDIWNIKYLTKFKWDDLTDEIAYKSAIREQKLNMVMSAAKREKDFYLSKVEKSRAMTEIDERMKKKRKIQEESGSNAEPAQVFPPRVVRQFRQKTAIKNEVSQSKPGLSTDVLASVSTWFILSYCLERIMMYLFCNYGFVFPDSGFRRFLKIKKRHVKKLRFD</sequence>
<dbReference type="GO" id="GO:0005730">
    <property type="term" value="C:nucleolus"/>
    <property type="evidence" value="ECO:0007669"/>
    <property type="project" value="UniProtKB-SubCell"/>
</dbReference>
<evidence type="ECO:0000313" key="6">
    <source>
        <dbReference type="EMBL" id="CAF2112209.1"/>
    </source>
</evidence>
<keyword evidence="3" id="KW-0694">RNA-binding</keyword>
<dbReference type="InterPro" id="IPR012677">
    <property type="entry name" value="Nucleotide-bd_a/b_plait_sf"/>
</dbReference>
<name>A0A816VDC1_BRANA</name>